<dbReference type="Proteomes" id="UP001158067">
    <property type="component" value="Unassembled WGS sequence"/>
</dbReference>
<dbReference type="Gene3D" id="3.30.1120.10">
    <property type="match status" value="1"/>
</dbReference>
<dbReference type="SUPFAM" id="SSF53649">
    <property type="entry name" value="Alkaline phosphatase-like"/>
    <property type="match status" value="1"/>
</dbReference>
<gene>
    <name evidence="3" type="ORF">SAMN06265222_12720</name>
</gene>
<dbReference type="EMBL" id="FXUG01000027">
    <property type="protein sequence ID" value="SMP78730.1"/>
    <property type="molecule type" value="Genomic_DNA"/>
</dbReference>
<comment type="caution">
    <text evidence="3">The sequence shown here is derived from an EMBL/GenBank/DDBJ whole genome shotgun (WGS) entry which is preliminary data.</text>
</comment>
<protein>
    <submittedName>
        <fullName evidence="3">Arylsulfatase</fullName>
    </submittedName>
</protein>
<dbReference type="CDD" id="cd16142">
    <property type="entry name" value="ARS_like"/>
    <property type="match status" value="1"/>
</dbReference>
<dbReference type="InterPro" id="IPR052701">
    <property type="entry name" value="GAG_Ulvan_Degrading_Sulfatases"/>
</dbReference>
<evidence type="ECO:0000313" key="3">
    <source>
        <dbReference type="EMBL" id="SMP78730.1"/>
    </source>
</evidence>
<reference evidence="3 4" key="1">
    <citation type="submission" date="2017-05" db="EMBL/GenBank/DDBJ databases">
        <authorList>
            <person name="Varghese N."/>
            <person name="Submissions S."/>
        </authorList>
    </citation>
    <scope>NUCLEOTIDE SEQUENCE [LARGE SCALE GENOMIC DNA]</scope>
    <source>
        <strain evidence="3 4">DSM 25457</strain>
    </source>
</reference>
<dbReference type="PANTHER" id="PTHR43751">
    <property type="entry name" value="SULFATASE"/>
    <property type="match status" value="1"/>
</dbReference>
<dbReference type="InterPro" id="IPR017850">
    <property type="entry name" value="Alkaline_phosphatase_core_sf"/>
</dbReference>
<feature type="domain" description="Sulfatase N-terminal" evidence="2">
    <location>
        <begin position="106"/>
        <end position="438"/>
    </location>
</feature>
<accession>A0ABY1QS85</accession>
<dbReference type="Pfam" id="PF00884">
    <property type="entry name" value="Sulfatase"/>
    <property type="match status" value="1"/>
</dbReference>
<evidence type="ECO:0000313" key="4">
    <source>
        <dbReference type="Proteomes" id="UP001158067"/>
    </source>
</evidence>
<keyword evidence="4" id="KW-1185">Reference proteome</keyword>
<keyword evidence="1" id="KW-0472">Membrane</keyword>
<dbReference type="PANTHER" id="PTHR43751:SF2">
    <property type="entry name" value="SULFATASE N-TERMINAL DOMAIN-CONTAINING PROTEIN"/>
    <property type="match status" value="1"/>
</dbReference>
<evidence type="ECO:0000259" key="2">
    <source>
        <dbReference type="Pfam" id="PF00884"/>
    </source>
</evidence>
<dbReference type="Gene3D" id="3.40.720.10">
    <property type="entry name" value="Alkaline Phosphatase, subunit A"/>
    <property type="match status" value="1"/>
</dbReference>
<dbReference type="Pfam" id="PF14707">
    <property type="entry name" value="Sulfatase_C"/>
    <property type="match status" value="1"/>
</dbReference>
<name>A0ABY1QS85_9BACT</name>
<sequence length="599" mass="67808">MQTNGVADQPEISGLEFLRLVSWYSTAFHLVNFSRRLPKHLYVWHRNILKNSVHTLLTLGESQLHPQHQRTEMKKHNTSFFLMLTAGVIASLAVHPAAQAQTSKKPNILVIWGDDIGTENISYYNRGMMGYQTPNIDRIANEGVFFTDYYGQQSCTAGRAAFINGSVPVRTGMTKVGIPGAPEGWQKTDVTMATAMKSLGYSTGQFGKNHQGDRDEHLPTMHGFDEFLGNLYHLNAEEEPENEDYPGDMVMPSGKTFKQVFGPRGVLRCKADGKGGQSIEDTGPLTKKRMETIDEETLAAATEFITRQHKAGKPFFCWWNGTRMHFRTHVKKENRHKGNDEYTDGMIEHDLQVGQLLKLLDDLGIADNTIVQYSTDNGPHYNTWPDAGTTPFRSEKNSNWEGAYRVPCFVKWPGHFPAGEVRNGIVSHEDWLPTFAAAGGNPNIVAQLKKGVELNGRPYKNFLDGANQLDYISGKSKESPRKQFMYVNDDGQIVAMRYEDWKAVFLENRGQAFEVWREPFTELRVPLLFNLRRDPFEKSQHNSNTYNDWFLDRVYILGPMQRVAGSFLMTMKEYPPSQSPGSFNLEGIQKKIEASMGGR</sequence>
<proteinExistence type="predicted"/>
<feature type="transmembrane region" description="Helical" evidence="1">
    <location>
        <begin position="80"/>
        <end position="98"/>
    </location>
</feature>
<dbReference type="InterPro" id="IPR000917">
    <property type="entry name" value="Sulfatase_N"/>
</dbReference>
<evidence type="ECO:0000256" key="1">
    <source>
        <dbReference type="SAM" id="Phobius"/>
    </source>
</evidence>
<keyword evidence="1" id="KW-0812">Transmembrane</keyword>
<keyword evidence="1" id="KW-1133">Transmembrane helix</keyword>
<organism evidence="3 4">
    <name type="scientific">Neorhodopirellula lusitana</name>
    <dbReference type="NCBI Taxonomy" id="445327"/>
    <lineage>
        <taxon>Bacteria</taxon>
        <taxon>Pseudomonadati</taxon>
        <taxon>Planctomycetota</taxon>
        <taxon>Planctomycetia</taxon>
        <taxon>Pirellulales</taxon>
        <taxon>Pirellulaceae</taxon>
        <taxon>Neorhodopirellula</taxon>
    </lineage>
</organism>